<accession>A0ABQ9FEY2</accession>
<gene>
    <name evidence="2" type="ORF">KUTeg_008010</name>
</gene>
<name>A0ABQ9FEY2_TEGGR</name>
<keyword evidence="3" id="KW-1185">Reference proteome</keyword>
<feature type="compositionally biased region" description="Basic and acidic residues" evidence="1">
    <location>
        <begin position="82"/>
        <end position="107"/>
    </location>
</feature>
<dbReference type="EMBL" id="JARBDR010000337">
    <property type="protein sequence ID" value="KAJ8315860.1"/>
    <property type="molecule type" value="Genomic_DNA"/>
</dbReference>
<reference evidence="2 3" key="1">
    <citation type="submission" date="2022-12" db="EMBL/GenBank/DDBJ databases">
        <title>Chromosome-level genome of Tegillarca granosa.</title>
        <authorList>
            <person name="Kim J."/>
        </authorList>
    </citation>
    <scope>NUCLEOTIDE SEQUENCE [LARGE SCALE GENOMIC DNA]</scope>
    <source>
        <strain evidence="2">Teg-2019</strain>
        <tissue evidence="2">Adductor muscle</tissue>
    </source>
</reference>
<dbReference type="Proteomes" id="UP001217089">
    <property type="component" value="Unassembled WGS sequence"/>
</dbReference>
<organism evidence="2 3">
    <name type="scientific">Tegillarca granosa</name>
    <name type="common">Malaysian cockle</name>
    <name type="synonym">Anadara granosa</name>
    <dbReference type="NCBI Taxonomy" id="220873"/>
    <lineage>
        <taxon>Eukaryota</taxon>
        <taxon>Metazoa</taxon>
        <taxon>Spiralia</taxon>
        <taxon>Lophotrochozoa</taxon>
        <taxon>Mollusca</taxon>
        <taxon>Bivalvia</taxon>
        <taxon>Autobranchia</taxon>
        <taxon>Pteriomorphia</taxon>
        <taxon>Arcoida</taxon>
        <taxon>Arcoidea</taxon>
        <taxon>Arcidae</taxon>
        <taxon>Tegillarca</taxon>
    </lineage>
</organism>
<protein>
    <submittedName>
        <fullName evidence="2">Uncharacterized protein</fullName>
    </submittedName>
</protein>
<feature type="region of interest" description="Disordered" evidence="1">
    <location>
        <begin position="32"/>
        <end position="107"/>
    </location>
</feature>
<comment type="caution">
    <text evidence="2">The sequence shown here is derived from an EMBL/GenBank/DDBJ whole genome shotgun (WGS) entry which is preliminary data.</text>
</comment>
<sequence>MEPAPIGFEMQNVDGRGQPSAHVTQINIGFVDQPAPGVGPAQQEPALYPPINDNYPPPPDSTASPGPVQPIGFEAQEVPVNDGKKEATVDVERHPEVYISDKHYNSS</sequence>
<evidence type="ECO:0000313" key="3">
    <source>
        <dbReference type="Proteomes" id="UP001217089"/>
    </source>
</evidence>
<proteinExistence type="predicted"/>
<evidence type="ECO:0000256" key="1">
    <source>
        <dbReference type="SAM" id="MobiDB-lite"/>
    </source>
</evidence>
<feature type="region of interest" description="Disordered" evidence="1">
    <location>
        <begin position="1"/>
        <end position="20"/>
    </location>
</feature>
<evidence type="ECO:0000313" key="2">
    <source>
        <dbReference type="EMBL" id="KAJ8315860.1"/>
    </source>
</evidence>